<dbReference type="PROSITE" id="PS51318">
    <property type="entry name" value="TAT"/>
    <property type="match status" value="1"/>
</dbReference>
<dbReference type="Proteomes" id="UP000451233">
    <property type="component" value="Unassembled WGS sequence"/>
</dbReference>
<dbReference type="SUPFAM" id="SSF51735">
    <property type="entry name" value="NAD(P)-binding Rossmann-fold domains"/>
    <property type="match status" value="1"/>
</dbReference>
<feature type="domain" description="Gfo/Idh/MocA-like oxidoreductase bacterial type C-terminal" evidence="2">
    <location>
        <begin position="383"/>
        <end position="451"/>
    </location>
</feature>
<dbReference type="SUPFAM" id="SSF55347">
    <property type="entry name" value="Glyceraldehyde-3-phosphate dehydrogenase-like, C-terminal domain"/>
    <property type="match status" value="1"/>
</dbReference>
<evidence type="ECO:0000259" key="2">
    <source>
        <dbReference type="Pfam" id="PF19051"/>
    </source>
</evidence>
<name>A0A7K1Y2B2_9SPHI</name>
<protein>
    <submittedName>
        <fullName evidence="3">Gfo/Idh/MocA family oxidoreductase</fullName>
    </submittedName>
</protein>
<feature type="domain" description="Gfo/Idh/MocA-like oxidoreductase bacterial type C-terminal" evidence="2">
    <location>
        <begin position="213"/>
        <end position="336"/>
    </location>
</feature>
<dbReference type="InterPro" id="IPR050463">
    <property type="entry name" value="Gfo/Idh/MocA_oxidrdct_glycsds"/>
</dbReference>
<dbReference type="PANTHER" id="PTHR43818">
    <property type="entry name" value="BCDNA.GH03377"/>
    <property type="match status" value="1"/>
</dbReference>
<proteinExistence type="predicted"/>
<dbReference type="InterPro" id="IPR006311">
    <property type="entry name" value="TAT_signal"/>
</dbReference>
<gene>
    <name evidence="3" type="ORF">GS398_16050</name>
</gene>
<reference evidence="3 4" key="1">
    <citation type="submission" date="2019-11" db="EMBL/GenBank/DDBJ databases">
        <title>Pedobacter sp. HMF7056 Genome sequencing and assembly.</title>
        <authorList>
            <person name="Kang H."/>
            <person name="Kim H."/>
            <person name="Joh K."/>
        </authorList>
    </citation>
    <scope>NUCLEOTIDE SEQUENCE [LARGE SCALE GENOMIC DNA]</scope>
    <source>
        <strain evidence="3 4">HMF7056</strain>
    </source>
</reference>
<dbReference type="InterPro" id="IPR019546">
    <property type="entry name" value="TAT_signal_bac_arc"/>
</dbReference>
<evidence type="ECO:0000313" key="3">
    <source>
        <dbReference type="EMBL" id="MXV16816.1"/>
    </source>
</evidence>
<evidence type="ECO:0000259" key="1">
    <source>
        <dbReference type="Pfam" id="PF01408"/>
    </source>
</evidence>
<dbReference type="Pfam" id="PF10518">
    <property type="entry name" value="TAT_signal"/>
    <property type="match status" value="1"/>
</dbReference>
<dbReference type="PANTHER" id="PTHR43818:SF5">
    <property type="entry name" value="OXIDOREDUCTASE FAMILY PROTEIN"/>
    <property type="match status" value="1"/>
</dbReference>
<dbReference type="Gene3D" id="3.30.360.10">
    <property type="entry name" value="Dihydrodipicolinate Reductase, domain 2"/>
    <property type="match status" value="1"/>
</dbReference>
<dbReference type="Pfam" id="PF19051">
    <property type="entry name" value="GFO_IDH_MocA_C2"/>
    <property type="match status" value="2"/>
</dbReference>
<dbReference type="Pfam" id="PF01408">
    <property type="entry name" value="GFO_IDH_MocA"/>
    <property type="match status" value="1"/>
</dbReference>
<comment type="caution">
    <text evidence="3">The sequence shown here is derived from an EMBL/GenBank/DDBJ whole genome shotgun (WGS) entry which is preliminary data.</text>
</comment>
<keyword evidence="4" id="KW-1185">Reference proteome</keyword>
<dbReference type="GO" id="GO:0000166">
    <property type="term" value="F:nucleotide binding"/>
    <property type="evidence" value="ECO:0007669"/>
    <property type="project" value="InterPro"/>
</dbReference>
<dbReference type="InterPro" id="IPR043906">
    <property type="entry name" value="Gfo/Idh/MocA_OxRdtase_bact_C"/>
</dbReference>
<dbReference type="AlphaFoldDB" id="A0A7K1Y2B2"/>
<dbReference type="InterPro" id="IPR036291">
    <property type="entry name" value="NAD(P)-bd_dom_sf"/>
</dbReference>
<accession>A0A7K1Y2B2</accession>
<sequence>MEHTDRRHFLKTSLVAGAATLILPRSLFAGKAGSLVQIAQIGCGRMGTGDYQGTMEQYDLCRIVAVCDLDSKRAGIAKNSITQFYQKKGESQVDIKVYHDYKEVLARPDIDAVIVSVPDHQHAVVAISAILAGKDVYVQKPMTYTIEEAKALRTVVRAKNRILQTGSQQRSENPFPNFRIASEAVRNGRIGELKTVKIGIGLDKLKGVKPVAQTPPSTFDYDRWLGPAPEQPYIEDRVHPQDSISGRPGWITTEDFGLGMITNWGAHHIDIAQWAMGMELSGPVSIDAKAGFMKDDVWTVHDTYHVELIYPNKVQVILDEKFPNGISFEGTEGQVFCSRGAAKVTASDGNGKAGDEIKALSASKESILSSRIGPEGKIWMPSPNHYRNWLESIISRKDPIAPVDQGARSMTTCGLSWIGMKLNRKLRWDPVKEQFINDSEANAMRWRKARKPEYDVHQIMKNAGFKYKA</sequence>
<dbReference type="Gene3D" id="3.40.50.720">
    <property type="entry name" value="NAD(P)-binding Rossmann-like Domain"/>
    <property type="match status" value="1"/>
</dbReference>
<organism evidence="3 4">
    <name type="scientific">Hufsiella ginkgonis</name>
    <dbReference type="NCBI Taxonomy" id="2695274"/>
    <lineage>
        <taxon>Bacteria</taxon>
        <taxon>Pseudomonadati</taxon>
        <taxon>Bacteroidota</taxon>
        <taxon>Sphingobacteriia</taxon>
        <taxon>Sphingobacteriales</taxon>
        <taxon>Sphingobacteriaceae</taxon>
        <taxon>Hufsiella</taxon>
    </lineage>
</organism>
<dbReference type="RefSeq" id="WP_160907788.1">
    <property type="nucleotide sequence ID" value="NZ_WVHS01000003.1"/>
</dbReference>
<evidence type="ECO:0000313" key="4">
    <source>
        <dbReference type="Proteomes" id="UP000451233"/>
    </source>
</evidence>
<dbReference type="InterPro" id="IPR000683">
    <property type="entry name" value="Gfo/Idh/MocA-like_OxRdtase_N"/>
</dbReference>
<feature type="domain" description="Gfo/Idh/MocA-like oxidoreductase N-terminal" evidence="1">
    <location>
        <begin position="37"/>
        <end position="166"/>
    </location>
</feature>
<dbReference type="EMBL" id="WVHS01000003">
    <property type="protein sequence ID" value="MXV16816.1"/>
    <property type="molecule type" value="Genomic_DNA"/>
</dbReference>